<dbReference type="EMBL" id="PPCN01000001">
    <property type="protein sequence ID" value="POF34441.1"/>
    <property type="molecule type" value="Genomic_DNA"/>
</dbReference>
<keyword evidence="1" id="KW-1133">Transmembrane helix</keyword>
<accession>A0A2S3V3A6</accession>
<organism evidence="2 3">
    <name type="scientific">Roseibium marinum</name>
    <dbReference type="NCBI Taxonomy" id="281252"/>
    <lineage>
        <taxon>Bacteria</taxon>
        <taxon>Pseudomonadati</taxon>
        <taxon>Pseudomonadota</taxon>
        <taxon>Alphaproteobacteria</taxon>
        <taxon>Hyphomicrobiales</taxon>
        <taxon>Stappiaceae</taxon>
        <taxon>Roseibium</taxon>
    </lineage>
</organism>
<comment type="caution">
    <text evidence="2">The sequence shown here is derived from an EMBL/GenBank/DDBJ whole genome shotgun (WGS) entry which is preliminary data.</text>
</comment>
<proteinExistence type="predicted"/>
<keyword evidence="3" id="KW-1185">Reference proteome</keyword>
<dbReference type="InterPro" id="IPR007047">
    <property type="entry name" value="Flp_Fap"/>
</dbReference>
<feature type="transmembrane region" description="Helical" evidence="1">
    <location>
        <begin position="20"/>
        <end position="42"/>
    </location>
</feature>
<keyword evidence="1" id="KW-0472">Membrane</keyword>
<evidence type="ECO:0000313" key="2">
    <source>
        <dbReference type="EMBL" id="POF34441.1"/>
    </source>
</evidence>
<dbReference type="OrthoDB" id="5325135at2"/>
<name>A0A2S3V3A6_9HYPH</name>
<dbReference type="RefSeq" id="WP_103221016.1">
    <property type="nucleotide sequence ID" value="NZ_PPCN01000001.1"/>
</dbReference>
<reference evidence="2 3" key="1">
    <citation type="submission" date="2018-01" db="EMBL/GenBank/DDBJ databases">
        <title>Genomic Encyclopedia of Archaeal and Bacterial Type Strains, Phase II (KMG-II): from individual species to whole genera.</title>
        <authorList>
            <person name="Goeker M."/>
        </authorList>
    </citation>
    <scope>NUCLEOTIDE SEQUENCE [LARGE SCALE GENOMIC DNA]</scope>
    <source>
        <strain evidence="2 3">DSM 17023</strain>
    </source>
</reference>
<dbReference type="Proteomes" id="UP000236959">
    <property type="component" value="Unassembled WGS sequence"/>
</dbReference>
<dbReference type="AlphaFoldDB" id="A0A2S3V3A6"/>
<keyword evidence="1" id="KW-0812">Transmembrane</keyword>
<evidence type="ECO:0000313" key="3">
    <source>
        <dbReference type="Proteomes" id="UP000236959"/>
    </source>
</evidence>
<evidence type="ECO:0000256" key="1">
    <source>
        <dbReference type="SAM" id="Phobius"/>
    </source>
</evidence>
<protein>
    <submittedName>
        <fullName evidence="2">Pilus assembly protein Flp/PilA</fullName>
    </submittedName>
</protein>
<dbReference type="Pfam" id="PF04964">
    <property type="entry name" value="Flp_Fap"/>
    <property type="match status" value="1"/>
</dbReference>
<gene>
    <name evidence="2" type="ORF">CLV41_101896</name>
</gene>
<sequence length="74" mass="7204">MKNLLKRFVKDESGATAIEYGLIAGLLSIVIIGAVTLTGGSLTDVFTSISTQLDSAVATTGGGGDATGGDATGG</sequence>